<dbReference type="SUPFAM" id="SSF50118">
    <property type="entry name" value="Cell growth inhibitor/plasmid maintenance toxic component"/>
    <property type="match status" value="1"/>
</dbReference>
<gene>
    <name evidence="2" type="ORF">F8377_06740</name>
</gene>
<feature type="region of interest" description="Disordered" evidence="1">
    <location>
        <begin position="1"/>
        <end position="34"/>
    </location>
</feature>
<evidence type="ECO:0000256" key="1">
    <source>
        <dbReference type="SAM" id="MobiDB-lite"/>
    </source>
</evidence>
<proteinExistence type="predicted"/>
<comment type="caution">
    <text evidence="2">The sequence shown here is derived from an EMBL/GenBank/DDBJ whole genome shotgun (WGS) entry which is preliminary data.</text>
</comment>
<dbReference type="EMBL" id="WBZJ01000002">
    <property type="protein sequence ID" value="KAB3520927.1"/>
    <property type="molecule type" value="Genomic_DNA"/>
</dbReference>
<dbReference type="RefSeq" id="WP_151844459.1">
    <property type="nucleotide sequence ID" value="NZ_WBZJ01000002.1"/>
</dbReference>
<reference evidence="2 3" key="1">
    <citation type="submission" date="2019-10" db="EMBL/GenBank/DDBJ databases">
        <title>Corynebacterium sp novel species isolated from the respiratory tract of Marmot.</title>
        <authorList>
            <person name="Zhang G."/>
        </authorList>
    </citation>
    <scope>NUCLEOTIDE SEQUENCE [LARGE SCALE GENOMIC DNA]</scope>
    <source>
        <strain evidence="2 3">336</strain>
    </source>
</reference>
<dbReference type="InterPro" id="IPR003477">
    <property type="entry name" value="PemK-like"/>
</dbReference>
<evidence type="ECO:0000313" key="3">
    <source>
        <dbReference type="Proteomes" id="UP000436181"/>
    </source>
</evidence>
<keyword evidence="3" id="KW-1185">Reference proteome</keyword>
<protein>
    <submittedName>
        <fullName evidence="2">Type II toxin-antitoxin system PemK/MazF family toxin</fullName>
    </submittedName>
</protein>
<organism evidence="2 3">
    <name type="scientific">Corynebacterium zhongnanshanii</name>
    <dbReference type="NCBI Taxonomy" id="2768834"/>
    <lineage>
        <taxon>Bacteria</taxon>
        <taxon>Bacillati</taxon>
        <taxon>Actinomycetota</taxon>
        <taxon>Actinomycetes</taxon>
        <taxon>Mycobacteriales</taxon>
        <taxon>Corynebacteriaceae</taxon>
        <taxon>Corynebacterium</taxon>
    </lineage>
</organism>
<dbReference type="Pfam" id="PF02452">
    <property type="entry name" value="PemK_toxin"/>
    <property type="match status" value="1"/>
</dbReference>
<feature type="compositionally biased region" description="Basic and acidic residues" evidence="1">
    <location>
        <begin position="1"/>
        <end position="16"/>
    </location>
</feature>
<sequence length="207" mass="23666">MDEPQHPHHTDGHFESTTHATPGSDEEKRSPGGVKNWLAGFVNKHFRHRSKLDEGLQGLEAQLGLSKEPLAHLQHLDVTLKRPTRELARTIIYAPDMDGQAEPGEVVWANLRFDKVSAHEQRAVLLIGRNNHTLLGLLISSHSQHANEHNWLPIGSGPWNDSTPESWIRVDKTLLIPETFILRRGTRMPERRFERIAARLREDYGWK</sequence>
<evidence type="ECO:0000313" key="2">
    <source>
        <dbReference type="EMBL" id="KAB3520927.1"/>
    </source>
</evidence>
<accession>A0ABQ6VDD3</accession>
<name>A0ABQ6VDD3_9CORY</name>
<dbReference type="Proteomes" id="UP000436181">
    <property type="component" value="Unassembled WGS sequence"/>
</dbReference>